<accession>A0A0B7AMW7</accession>
<dbReference type="EMBL" id="HACG01034415">
    <property type="protein sequence ID" value="CEK81280.1"/>
    <property type="molecule type" value="Transcribed_RNA"/>
</dbReference>
<reference evidence="1" key="1">
    <citation type="submission" date="2014-12" db="EMBL/GenBank/DDBJ databases">
        <title>Insight into the proteome of Arion vulgaris.</title>
        <authorList>
            <person name="Aradska J."/>
            <person name="Bulat T."/>
            <person name="Smidak R."/>
            <person name="Sarate P."/>
            <person name="Gangsoo J."/>
            <person name="Sialana F."/>
            <person name="Bilban M."/>
            <person name="Lubec G."/>
        </authorList>
    </citation>
    <scope>NUCLEOTIDE SEQUENCE</scope>
    <source>
        <tissue evidence="1">Skin</tissue>
    </source>
</reference>
<organism evidence="1">
    <name type="scientific">Arion vulgaris</name>
    <dbReference type="NCBI Taxonomy" id="1028688"/>
    <lineage>
        <taxon>Eukaryota</taxon>
        <taxon>Metazoa</taxon>
        <taxon>Spiralia</taxon>
        <taxon>Lophotrochozoa</taxon>
        <taxon>Mollusca</taxon>
        <taxon>Gastropoda</taxon>
        <taxon>Heterobranchia</taxon>
        <taxon>Euthyneura</taxon>
        <taxon>Panpulmonata</taxon>
        <taxon>Eupulmonata</taxon>
        <taxon>Stylommatophora</taxon>
        <taxon>Helicina</taxon>
        <taxon>Arionoidea</taxon>
        <taxon>Arionidae</taxon>
        <taxon>Arion</taxon>
    </lineage>
</organism>
<protein>
    <submittedName>
        <fullName evidence="1">Uncharacterized protein</fullName>
    </submittedName>
</protein>
<feature type="non-terminal residue" evidence="1">
    <location>
        <position position="67"/>
    </location>
</feature>
<gene>
    <name evidence="1" type="primary">ORF125254</name>
</gene>
<dbReference type="AlphaFoldDB" id="A0A0B7AMW7"/>
<sequence length="67" mass="7375">MIDGTIIIALQCKNSVAPARVPENLDIATVSHWLVPLLPRQVISVQSPTLVLNNVDHKRLSGRHSLK</sequence>
<name>A0A0B7AMW7_9EUPU</name>
<proteinExistence type="predicted"/>
<evidence type="ECO:0000313" key="1">
    <source>
        <dbReference type="EMBL" id="CEK81280.1"/>
    </source>
</evidence>